<name>A0A183TTE6_SCHSO</name>
<dbReference type="GO" id="GO:0031490">
    <property type="term" value="F:chromatin DNA binding"/>
    <property type="evidence" value="ECO:0007669"/>
    <property type="project" value="TreeGrafter"/>
</dbReference>
<protein>
    <submittedName>
        <fullName evidence="5">PDZ domain-containing protein</fullName>
    </submittedName>
</protein>
<proteinExistence type="inferred from homology"/>
<reference evidence="5" key="1">
    <citation type="submission" date="2016-06" db="UniProtKB">
        <authorList>
            <consortium name="WormBaseParasite"/>
        </authorList>
    </citation>
    <scope>IDENTIFICATION</scope>
</reference>
<comment type="similarity">
    <text evidence="3">Belongs to the UTX family.</text>
</comment>
<evidence type="ECO:0000256" key="2">
    <source>
        <dbReference type="ARBA" id="ARBA00023242"/>
    </source>
</evidence>
<feature type="region of interest" description="Disordered" evidence="4">
    <location>
        <begin position="280"/>
        <end position="301"/>
    </location>
</feature>
<dbReference type="PANTHER" id="PTHR14017">
    <property type="entry name" value="LYSINE-SPECIFIC DEMETHYLASE"/>
    <property type="match status" value="1"/>
</dbReference>
<dbReference type="GO" id="GO:0000978">
    <property type="term" value="F:RNA polymerase II cis-regulatory region sequence-specific DNA binding"/>
    <property type="evidence" value="ECO:0007669"/>
    <property type="project" value="TreeGrafter"/>
</dbReference>
<dbReference type="PANTHER" id="PTHR14017:SF1">
    <property type="entry name" value="LD02225P"/>
    <property type="match status" value="1"/>
</dbReference>
<feature type="compositionally biased region" description="Low complexity" evidence="4">
    <location>
        <begin position="15"/>
        <end position="31"/>
    </location>
</feature>
<feature type="region of interest" description="Disordered" evidence="4">
    <location>
        <begin position="8"/>
        <end position="42"/>
    </location>
</feature>
<dbReference type="InterPro" id="IPR051630">
    <property type="entry name" value="Corepressor-Demethylase"/>
</dbReference>
<comment type="subcellular location">
    <subcellularLocation>
        <location evidence="1">Nucleus</location>
    </subcellularLocation>
</comment>
<dbReference type="AlphaFoldDB" id="A0A183TTE6"/>
<evidence type="ECO:0000256" key="4">
    <source>
        <dbReference type="SAM" id="MobiDB-lite"/>
    </source>
</evidence>
<dbReference type="GO" id="GO:0010468">
    <property type="term" value="P:regulation of gene expression"/>
    <property type="evidence" value="ECO:0007669"/>
    <property type="project" value="TreeGrafter"/>
</dbReference>
<dbReference type="GO" id="GO:0044666">
    <property type="term" value="C:MLL3/4 complex"/>
    <property type="evidence" value="ECO:0007669"/>
    <property type="project" value="TreeGrafter"/>
</dbReference>
<accession>A0A183TTE6</accession>
<organism evidence="5">
    <name type="scientific">Schistocephalus solidus</name>
    <name type="common">Tapeworm</name>
    <dbReference type="NCBI Taxonomy" id="70667"/>
    <lineage>
        <taxon>Eukaryota</taxon>
        <taxon>Metazoa</taxon>
        <taxon>Spiralia</taxon>
        <taxon>Lophotrochozoa</taxon>
        <taxon>Platyhelminthes</taxon>
        <taxon>Cestoda</taxon>
        <taxon>Eucestoda</taxon>
        <taxon>Diphyllobothriidea</taxon>
        <taxon>Diphyllobothriidae</taxon>
        <taxon>Schistocephalus</taxon>
    </lineage>
</organism>
<keyword evidence="2" id="KW-0539">Nucleus</keyword>
<dbReference type="Gene3D" id="2.60.120.650">
    <property type="entry name" value="Cupin"/>
    <property type="match status" value="1"/>
</dbReference>
<evidence type="ECO:0000313" key="5">
    <source>
        <dbReference type="WBParaSite" id="SSLN_0002047801-mRNA-1"/>
    </source>
</evidence>
<evidence type="ECO:0000256" key="1">
    <source>
        <dbReference type="ARBA" id="ARBA00004123"/>
    </source>
</evidence>
<sequence length="407" mass="43511">LDLMEMALFSTSNDQQRPPSSVGSVPSQPRSCGPSASSIPSAVEAATGPTDTVDEAAPSADVGSAVMKCDDLRLTNSPAVPTELPSIDTGISSKLMTEATAVASESPKLVTVKALLTRPLFIPESPTALLDISMSAKQIVDAVSGLGRLWGGPRWCSLLPEGSPLPTAPEKPYPPPATNVESSLFPPTPCVYLNNRKDATSPELARYCLSQPVVVIRGLAACLRLDLGLFSTKSLVEANPDQKIEDVRFSGRLLTQLVYRRAAAKLLSLHFNAKVTRAPTLNRGARKQSSTPQSEDSSDRAQYTIIHDAIPTTELHGEKRTNSAAVSYSSVHFDRARVSVDDYHAAGNSGEPGKGDCVIIQGLFESPANTPKEQITADLEQFQELINEILQPSEEIIILKAFRLGSP</sequence>
<dbReference type="WBParaSite" id="SSLN_0002047801-mRNA-1">
    <property type="protein sequence ID" value="SSLN_0002047801-mRNA-1"/>
    <property type="gene ID" value="SSLN_0002047801"/>
</dbReference>
<evidence type="ECO:0000256" key="3">
    <source>
        <dbReference type="ARBA" id="ARBA00034483"/>
    </source>
</evidence>